<evidence type="ECO:0000313" key="3">
    <source>
        <dbReference type="Proteomes" id="UP000594008"/>
    </source>
</evidence>
<keyword evidence="1" id="KW-1277">Toxin-antitoxin system</keyword>
<dbReference type="KEGG" id="schf:IPT68_20215"/>
<organism evidence="2 3">
    <name type="scientific">Streptomyces chromofuscus</name>
    <dbReference type="NCBI Taxonomy" id="42881"/>
    <lineage>
        <taxon>Bacteria</taxon>
        <taxon>Bacillati</taxon>
        <taxon>Actinomycetota</taxon>
        <taxon>Actinomycetes</taxon>
        <taxon>Kitasatosporales</taxon>
        <taxon>Streptomycetaceae</taxon>
        <taxon>Streptomyces</taxon>
    </lineage>
</organism>
<dbReference type="InterPro" id="IPR035093">
    <property type="entry name" value="RelE/ParE_toxin_dom_sf"/>
</dbReference>
<evidence type="ECO:0000256" key="1">
    <source>
        <dbReference type="ARBA" id="ARBA00022649"/>
    </source>
</evidence>
<protein>
    <submittedName>
        <fullName evidence="2">Type II toxin-antitoxin system RelE/ParE family toxin</fullName>
    </submittedName>
</protein>
<name>A0A7M2T2Q2_STRCW</name>
<dbReference type="EMBL" id="CP063374">
    <property type="protein sequence ID" value="QOV42175.1"/>
    <property type="molecule type" value="Genomic_DNA"/>
</dbReference>
<dbReference type="InterPro" id="IPR007712">
    <property type="entry name" value="RelE/ParE_toxin"/>
</dbReference>
<dbReference type="SUPFAM" id="SSF143011">
    <property type="entry name" value="RelE-like"/>
    <property type="match status" value="1"/>
</dbReference>
<reference evidence="2 3" key="1">
    <citation type="submission" date="2020-10" db="EMBL/GenBank/DDBJ databases">
        <title>Streptomyces chromofuscus complate genome analysis.</title>
        <authorList>
            <person name="Anwar N."/>
        </authorList>
    </citation>
    <scope>NUCLEOTIDE SEQUENCE [LARGE SCALE GENOMIC DNA]</scope>
    <source>
        <strain evidence="2 3">DSM 40273</strain>
    </source>
</reference>
<proteinExistence type="predicted"/>
<evidence type="ECO:0000313" key="2">
    <source>
        <dbReference type="EMBL" id="QOV42175.1"/>
    </source>
</evidence>
<dbReference type="AlphaFoldDB" id="A0A7M2T2Q2"/>
<accession>A0A7M2T2Q2</accession>
<dbReference type="RefSeq" id="WP_189695692.1">
    <property type="nucleotide sequence ID" value="NZ_BMTA01000001.1"/>
</dbReference>
<dbReference type="Proteomes" id="UP000594008">
    <property type="component" value="Chromosome"/>
</dbReference>
<sequence>MTWTVLWEPAALNAATGHLKEDPQGVDSLLRATDQLARNERPEGSRAWGADHRRLHHGPWRISYRVDPGSRAIHVEHVGRRVV</sequence>
<gene>
    <name evidence="2" type="ORF">IPT68_20215</name>
</gene>
<keyword evidence="3" id="KW-1185">Reference proteome</keyword>
<dbReference type="Pfam" id="PF05016">
    <property type="entry name" value="ParE_toxin"/>
    <property type="match status" value="1"/>
</dbReference>
<dbReference type="Gene3D" id="3.30.2310.20">
    <property type="entry name" value="RelE-like"/>
    <property type="match status" value="1"/>
</dbReference>